<comment type="similarity">
    <text evidence="2 4">Belongs to the TPP enzyme family.</text>
</comment>
<dbReference type="Proteomes" id="UP000192783">
    <property type="component" value="Unassembled WGS sequence"/>
</dbReference>
<evidence type="ECO:0000256" key="4">
    <source>
        <dbReference type="RuleBase" id="RU362132"/>
    </source>
</evidence>
<evidence type="ECO:0000256" key="1">
    <source>
        <dbReference type="ARBA" id="ARBA00001964"/>
    </source>
</evidence>
<organism evidence="8 9">
    <name type="scientific">Desulfacinum hydrothermale DSM 13146</name>
    <dbReference type="NCBI Taxonomy" id="1121390"/>
    <lineage>
        <taxon>Bacteria</taxon>
        <taxon>Pseudomonadati</taxon>
        <taxon>Thermodesulfobacteriota</taxon>
        <taxon>Syntrophobacteria</taxon>
        <taxon>Syntrophobacterales</taxon>
        <taxon>Syntrophobacteraceae</taxon>
        <taxon>Desulfacinum</taxon>
    </lineage>
</organism>
<dbReference type="GO" id="GO:0030976">
    <property type="term" value="F:thiamine pyrophosphate binding"/>
    <property type="evidence" value="ECO:0007669"/>
    <property type="project" value="InterPro"/>
</dbReference>
<evidence type="ECO:0000313" key="9">
    <source>
        <dbReference type="Proteomes" id="UP000192783"/>
    </source>
</evidence>
<evidence type="ECO:0000313" key="8">
    <source>
        <dbReference type="EMBL" id="SMC16260.1"/>
    </source>
</evidence>
<dbReference type="InterPro" id="IPR011766">
    <property type="entry name" value="TPP_enzyme_TPP-bd"/>
</dbReference>
<proteinExistence type="inferred from homology"/>
<keyword evidence="9" id="KW-1185">Reference proteome</keyword>
<dbReference type="InterPro" id="IPR012001">
    <property type="entry name" value="Thiamin_PyroP_enz_TPP-bd_dom"/>
</dbReference>
<name>A0A1W1WXF2_9BACT</name>
<dbReference type="InterPro" id="IPR000399">
    <property type="entry name" value="TPP-bd_CS"/>
</dbReference>
<dbReference type="Gene3D" id="3.40.50.970">
    <property type="match status" value="2"/>
</dbReference>
<dbReference type="InterPro" id="IPR029035">
    <property type="entry name" value="DHS-like_NAD/FAD-binding_dom"/>
</dbReference>
<evidence type="ECO:0000256" key="3">
    <source>
        <dbReference type="ARBA" id="ARBA00023052"/>
    </source>
</evidence>
<feature type="domain" description="Thiamine pyrophosphate enzyme TPP-binding" evidence="6">
    <location>
        <begin position="383"/>
        <end position="532"/>
    </location>
</feature>
<dbReference type="GO" id="GO:0003984">
    <property type="term" value="F:acetolactate synthase activity"/>
    <property type="evidence" value="ECO:0007669"/>
    <property type="project" value="TreeGrafter"/>
</dbReference>
<dbReference type="Pfam" id="PF02776">
    <property type="entry name" value="TPP_enzyme_N"/>
    <property type="match status" value="1"/>
</dbReference>
<dbReference type="CDD" id="cd00568">
    <property type="entry name" value="TPP_enzymes"/>
    <property type="match status" value="1"/>
</dbReference>
<reference evidence="8 9" key="1">
    <citation type="submission" date="2017-04" db="EMBL/GenBank/DDBJ databases">
        <authorList>
            <person name="Afonso C.L."/>
            <person name="Miller P.J."/>
            <person name="Scott M.A."/>
            <person name="Spackman E."/>
            <person name="Goraichik I."/>
            <person name="Dimitrov K.M."/>
            <person name="Suarez D.L."/>
            <person name="Swayne D.E."/>
        </authorList>
    </citation>
    <scope>NUCLEOTIDE SEQUENCE [LARGE SCALE GENOMIC DNA]</scope>
    <source>
        <strain evidence="8 9">DSM 13146</strain>
    </source>
</reference>
<accession>A0A1W1WXF2</accession>
<dbReference type="STRING" id="1121390.SAMN02746041_00039"/>
<dbReference type="PANTHER" id="PTHR18968">
    <property type="entry name" value="THIAMINE PYROPHOSPHATE ENZYMES"/>
    <property type="match status" value="1"/>
</dbReference>
<evidence type="ECO:0000259" key="7">
    <source>
        <dbReference type="Pfam" id="PF02776"/>
    </source>
</evidence>
<dbReference type="PROSITE" id="PS00187">
    <property type="entry name" value="TPP_ENZYMES"/>
    <property type="match status" value="1"/>
</dbReference>
<dbReference type="SUPFAM" id="SSF52518">
    <property type="entry name" value="Thiamin diphosphate-binding fold (THDP-binding)"/>
    <property type="match status" value="2"/>
</dbReference>
<dbReference type="EMBL" id="FWXF01000001">
    <property type="protein sequence ID" value="SMC16260.1"/>
    <property type="molecule type" value="Genomic_DNA"/>
</dbReference>
<dbReference type="CDD" id="cd07035">
    <property type="entry name" value="TPP_PYR_POX_like"/>
    <property type="match status" value="1"/>
</dbReference>
<dbReference type="InterPro" id="IPR012000">
    <property type="entry name" value="Thiamin_PyroP_enz_cen_dom"/>
</dbReference>
<dbReference type="InterPro" id="IPR045229">
    <property type="entry name" value="TPP_enz"/>
</dbReference>
<dbReference type="OrthoDB" id="2254214at2"/>
<dbReference type="GO" id="GO:0005948">
    <property type="term" value="C:acetolactate synthase complex"/>
    <property type="evidence" value="ECO:0007669"/>
    <property type="project" value="TreeGrafter"/>
</dbReference>
<dbReference type="Pfam" id="PF02775">
    <property type="entry name" value="TPP_enzyme_C"/>
    <property type="match status" value="1"/>
</dbReference>
<dbReference type="InterPro" id="IPR029061">
    <property type="entry name" value="THDP-binding"/>
</dbReference>
<dbReference type="RefSeq" id="WP_084055533.1">
    <property type="nucleotide sequence ID" value="NZ_FWXF01000001.1"/>
</dbReference>
<dbReference type="AlphaFoldDB" id="A0A1W1WXF2"/>
<evidence type="ECO:0000259" key="6">
    <source>
        <dbReference type="Pfam" id="PF02775"/>
    </source>
</evidence>
<sequence length="575" mass="62560">MKVRGAQLVVKALEDEGVPCTFGIPGTHNIELYDALEDAPTLRPILVTDEQSASFMADGVSRSSPSLGVVNLVPGAGVTHALSGIAEAFMDNVPLLVLACGIRQDMGMAFQLHHIDQSALLRPITKEVIRPESAEDLYVAVRRACRLARSGCPGPVAVEVPADFYFVTQEVRQPYREPEETVPKAPDEKLVAEVAKRLNAAHRPLLYVGNGASGAVQELQRLAELLAAPVGTTIQGKGVFDERHPLWLWNGLGRAAPPFVQKIVAQADCILALGCRFGEVATASYGMDLPVAVIHVDVDPGVFHRNVPTDLAVEGDAGLFLKALLPKIRHRARDTALEQTIAEGHAEVQRRWASWSSPDRVTPHRFFAALQEHAGSQAVFVTDSGNGTFLAMEHLRLQGPGRFLAPVDFSCMGYSVPAAIGSALVHPDRPVVALAGDGALLMTGLELLTASHYGIGLVVCVLRDQKLGQIAQFQKVPMNRETCSQLPPYRVEDLARLTGSGFLHLEKDESLNRVLEEAFRQAHQGRPVLVDVAVDTSQKTYFTKGVLTTNFWRLSWPDRLRMLKRALARRLPKAG</sequence>
<dbReference type="GO" id="GO:0009099">
    <property type="term" value="P:L-valine biosynthetic process"/>
    <property type="evidence" value="ECO:0007669"/>
    <property type="project" value="TreeGrafter"/>
</dbReference>
<dbReference type="SUPFAM" id="SSF52467">
    <property type="entry name" value="DHS-like NAD/FAD-binding domain"/>
    <property type="match status" value="1"/>
</dbReference>
<evidence type="ECO:0000259" key="5">
    <source>
        <dbReference type="Pfam" id="PF00205"/>
    </source>
</evidence>
<comment type="cofactor">
    <cofactor evidence="1">
        <name>thiamine diphosphate</name>
        <dbReference type="ChEBI" id="CHEBI:58937"/>
    </cofactor>
</comment>
<dbReference type="Gene3D" id="3.40.50.1220">
    <property type="entry name" value="TPP-binding domain"/>
    <property type="match status" value="1"/>
</dbReference>
<evidence type="ECO:0000256" key="2">
    <source>
        <dbReference type="ARBA" id="ARBA00007812"/>
    </source>
</evidence>
<feature type="domain" description="Thiamine pyrophosphate enzyme N-terminal TPP-binding" evidence="7">
    <location>
        <begin position="4"/>
        <end position="108"/>
    </location>
</feature>
<dbReference type="Pfam" id="PF00205">
    <property type="entry name" value="TPP_enzyme_M"/>
    <property type="match status" value="1"/>
</dbReference>
<gene>
    <name evidence="8" type="ORF">SAMN02746041_00039</name>
</gene>
<dbReference type="PANTHER" id="PTHR18968:SF13">
    <property type="entry name" value="ACETOLACTATE SYNTHASE CATALYTIC SUBUNIT, MITOCHONDRIAL"/>
    <property type="match status" value="1"/>
</dbReference>
<keyword evidence="3 4" id="KW-0786">Thiamine pyrophosphate</keyword>
<protein>
    <submittedName>
        <fullName evidence="8">Acetolactate synthase-1/2/3 large subunit</fullName>
    </submittedName>
</protein>
<dbReference type="GO" id="GO:0050660">
    <property type="term" value="F:flavin adenine dinucleotide binding"/>
    <property type="evidence" value="ECO:0007669"/>
    <property type="project" value="TreeGrafter"/>
</dbReference>
<dbReference type="GO" id="GO:0000287">
    <property type="term" value="F:magnesium ion binding"/>
    <property type="evidence" value="ECO:0007669"/>
    <property type="project" value="InterPro"/>
</dbReference>
<feature type="domain" description="Thiamine pyrophosphate enzyme central" evidence="5">
    <location>
        <begin position="191"/>
        <end position="324"/>
    </location>
</feature>
<dbReference type="GO" id="GO:0009097">
    <property type="term" value="P:isoleucine biosynthetic process"/>
    <property type="evidence" value="ECO:0007669"/>
    <property type="project" value="TreeGrafter"/>
</dbReference>